<evidence type="ECO:0000313" key="10">
    <source>
        <dbReference type="EMBL" id="KIY66525.1"/>
    </source>
</evidence>
<feature type="disulfide bond" evidence="6">
    <location>
        <begin position="145"/>
        <end position="154"/>
    </location>
</feature>
<dbReference type="EMBL" id="KN880551">
    <property type="protein sequence ID" value="KIY66525.1"/>
    <property type="molecule type" value="Genomic_DNA"/>
</dbReference>
<evidence type="ECO:0000256" key="3">
    <source>
        <dbReference type="ARBA" id="ARBA00022750"/>
    </source>
</evidence>
<evidence type="ECO:0000256" key="5">
    <source>
        <dbReference type="PIRSR" id="PIRSR601461-1"/>
    </source>
</evidence>
<protein>
    <submittedName>
        <fullName evidence="10">Acid protease</fullName>
    </submittedName>
</protein>
<feature type="signal peptide" evidence="8">
    <location>
        <begin position="1"/>
        <end position="17"/>
    </location>
</feature>
<accession>A0A0D7B8E8</accession>
<comment type="similarity">
    <text evidence="1 7">Belongs to the peptidase A1 family.</text>
</comment>
<dbReference type="MEROPS" id="A01.077"/>
<keyword evidence="4 7" id="KW-0378">Hydrolase</keyword>
<dbReference type="PANTHER" id="PTHR47966">
    <property type="entry name" value="BETA-SITE APP-CLEAVING ENZYME, ISOFORM A-RELATED"/>
    <property type="match status" value="1"/>
</dbReference>
<feature type="chain" id="PRO_5002317060" evidence="8">
    <location>
        <begin position="18"/>
        <end position="434"/>
    </location>
</feature>
<organism evidence="10 11">
    <name type="scientific">Cylindrobasidium torrendii FP15055 ss-10</name>
    <dbReference type="NCBI Taxonomy" id="1314674"/>
    <lineage>
        <taxon>Eukaryota</taxon>
        <taxon>Fungi</taxon>
        <taxon>Dikarya</taxon>
        <taxon>Basidiomycota</taxon>
        <taxon>Agaricomycotina</taxon>
        <taxon>Agaricomycetes</taxon>
        <taxon>Agaricomycetidae</taxon>
        <taxon>Agaricales</taxon>
        <taxon>Marasmiineae</taxon>
        <taxon>Physalacriaceae</taxon>
        <taxon>Cylindrobasidium</taxon>
    </lineage>
</organism>
<sequence>MALIICLLLAMSLLSTAHPIHDERDVPNEALSVPLIQSHTVDTAQPALAHQQHINRGLQRLLYAQGLPLISGDDLLATLTDRLNLAGLLFPGKTDSGSGTHSQHLSIQAEDVGYYGPMSFGTPPQTFQVLVDTGSADLWVGGEGCRNDENGGDCGPHHFLGPRSSSSFHSTDENWVIWYGSGAVAGLLATDHVSIGGLTVKNHRFGVATNESLDFTSEDVPFDGIFGLARSRASRQKAPSYLEVMKSSGLIKHAIASIKIPRRSDGQNDGELTLGGMNSARYDSNYAVTVASTNERGFWQVNIDDVKVNGQSLGWTNRSAILDTGATLFMAPQRDIATIHSLINGARRTEGVWVIPCNTQASVSLVIAGKEFGIAPEDVAWIPSGNENECYSGIGAGGVATEGPNVWLLGDVFLKNVYLSVNHESNEITIARLS</sequence>
<evidence type="ECO:0000259" key="9">
    <source>
        <dbReference type="PROSITE" id="PS51767"/>
    </source>
</evidence>
<dbReference type="GO" id="GO:0004190">
    <property type="term" value="F:aspartic-type endopeptidase activity"/>
    <property type="evidence" value="ECO:0007669"/>
    <property type="project" value="UniProtKB-KW"/>
</dbReference>
<dbReference type="PROSITE" id="PS00141">
    <property type="entry name" value="ASP_PROTEASE"/>
    <property type="match status" value="2"/>
</dbReference>
<dbReference type="Pfam" id="PF00026">
    <property type="entry name" value="Asp"/>
    <property type="match status" value="1"/>
</dbReference>
<dbReference type="PRINTS" id="PR00792">
    <property type="entry name" value="PEPSIN"/>
</dbReference>
<keyword evidence="3 7" id="KW-0064">Aspartyl protease</keyword>
<dbReference type="Proteomes" id="UP000054007">
    <property type="component" value="Unassembled WGS sequence"/>
</dbReference>
<evidence type="ECO:0000313" key="11">
    <source>
        <dbReference type="Proteomes" id="UP000054007"/>
    </source>
</evidence>
<keyword evidence="11" id="KW-1185">Reference proteome</keyword>
<evidence type="ECO:0000256" key="2">
    <source>
        <dbReference type="ARBA" id="ARBA00022670"/>
    </source>
</evidence>
<dbReference type="STRING" id="1314674.A0A0D7B8E8"/>
<evidence type="ECO:0000256" key="8">
    <source>
        <dbReference type="SAM" id="SignalP"/>
    </source>
</evidence>
<dbReference type="OrthoDB" id="2747330at2759"/>
<dbReference type="InterPro" id="IPR021109">
    <property type="entry name" value="Peptidase_aspartic_dom_sf"/>
</dbReference>
<dbReference type="InterPro" id="IPR034164">
    <property type="entry name" value="Pepsin-like_dom"/>
</dbReference>
<dbReference type="InterPro" id="IPR001969">
    <property type="entry name" value="Aspartic_peptidase_AS"/>
</dbReference>
<proteinExistence type="inferred from homology"/>
<gene>
    <name evidence="10" type="ORF">CYLTODRAFT_491372</name>
</gene>
<dbReference type="CDD" id="cd05471">
    <property type="entry name" value="pepsin_like"/>
    <property type="match status" value="1"/>
</dbReference>
<keyword evidence="8" id="KW-0732">Signal</keyword>
<reference evidence="10 11" key="1">
    <citation type="journal article" date="2015" name="Fungal Genet. Biol.">
        <title>Evolution of novel wood decay mechanisms in Agaricales revealed by the genome sequences of Fistulina hepatica and Cylindrobasidium torrendii.</title>
        <authorList>
            <person name="Floudas D."/>
            <person name="Held B.W."/>
            <person name="Riley R."/>
            <person name="Nagy L.G."/>
            <person name="Koehler G."/>
            <person name="Ransdell A.S."/>
            <person name="Younus H."/>
            <person name="Chow J."/>
            <person name="Chiniquy J."/>
            <person name="Lipzen A."/>
            <person name="Tritt A."/>
            <person name="Sun H."/>
            <person name="Haridas S."/>
            <person name="LaButti K."/>
            <person name="Ohm R.A."/>
            <person name="Kues U."/>
            <person name="Blanchette R.A."/>
            <person name="Grigoriev I.V."/>
            <person name="Minto R.E."/>
            <person name="Hibbett D.S."/>
        </authorList>
    </citation>
    <scope>NUCLEOTIDE SEQUENCE [LARGE SCALE GENOMIC DNA]</scope>
    <source>
        <strain evidence="10 11">FP15055 ss-10</strain>
    </source>
</reference>
<evidence type="ECO:0000256" key="4">
    <source>
        <dbReference type="ARBA" id="ARBA00022801"/>
    </source>
</evidence>
<evidence type="ECO:0000256" key="6">
    <source>
        <dbReference type="PIRSR" id="PIRSR601461-2"/>
    </source>
</evidence>
<dbReference type="SUPFAM" id="SSF50630">
    <property type="entry name" value="Acid proteases"/>
    <property type="match status" value="1"/>
</dbReference>
<evidence type="ECO:0000256" key="7">
    <source>
        <dbReference type="RuleBase" id="RU000454"/>
    </source>
</evidence>
<dbReference type="AlphaFoldDB" id="A0A0D7B8E8"/>
<dbReference type="GO" id="GO:0006508">
    <property type="term" value="P:proteolysis"/>
    <property type="evidence" value="ECO:0007669"/>
    <property type="project" value="UniProtKB-KW"/>
</dbReference>
<dbReference type="Gene3D" id="2.40.70.10">
    <property type="entry name" value="Acid Proteases"/>
    <property type="match status" value="2"/>
</dbReference>
<feature type="active site" evidence="5">
    <location>
        <position position="132"/>
    </location>
</feature>
<keyword evidence="2 7" id="KW-0645">Protease</keyword>
<evidence type="ECO:0000256" key="1">
    <source>
        <dbReference type="ARBA" id="ARBA00007447"/>
    </source>
</evidence>
<keyword evidence="6" id="KW-1015">Disulfide bond</keyword>
<dbReference type="InterPro" id="IPR001461">
    <property type="entry name" value="Aspartic_peptidase_A1"/>
</dbReference>
<dbReference type="FunFam" id="2.40.70.10:FF:000115">
    <property type="entry name" value="Lysosomal aspartic protease"/>
    <property type="match status" value="1"/>
</dbReference>
<feature type="active site" evidence="5">
    <location>
        <position position="323"/>
    </location>
</feature>
<feature type="domain" description="Peptidase A1" evidence="9">
    <location>
        <begin position="114"/>
        <end position="431"/>
    </location>
</feature>
<name>A0A0D7B8E8_9AGAR</name>
<dbReference type="InterPro" id="IPR033121">
    <property type="entry name" value="PEPTIDASE_A1"/>
</dbReference>
<dbReference type="PANTHER" id="PTHR47966:SF75">
    <property type="entry name" value="ENDOPEPTIDASE (CTSD), PUTATIVE (AFU_ORTHOLOGUE AFUA_4G07040)-RELATED"/>
    <property type="match status" value="1"/>
</dbReference>
<dbReference type="PROSITE" id="PS51767">
    <property type="entry name" value="PEPTIDASE_A1"/>
    <property type="match status" value="1"/>
</dbReference>